<feature type="compositionally biased region" description="Low complexity" evidence="1">
    <location>
        <begin position="54"/>
        <end position="126"/>
    </location>
</feature>
<evidence type="ECO:0000313" key="3">
    <source>
        <dbReference type="Proteomes" id="UP000697127"/>
    </source>
</evidence>
<evidence type="ECO:0000256" key="1">
    <source>
        <dbReference type="SAM" id="MobiDB-lite"/>
    </source>
</evidence>
<feature type="region of interest" description="Disordered" evidence="1">
    <location>
        <begin position="47"/>
        <end position="156"/>
    </location>
</feature>
<reference evidence="2" key="1">
    <citation type="submission" date="2020-11" db="EMBL/GenBank/DDBJ databases">
        <title>Kefir isolates.</title>
        <authorList>
            <person name="Marcisauskas S."/>
            <person name="Kim Y."/>
            <person name="Blasche S."/>
        </authorList>
    </citation>
    <scope>NUCLEOTIDE SEQUENCE</scope>
    <source>
        <strain evidence="2">Olga-1</strain>
    </source>
</reference>
<sequence length="755" mass="86126">MPIHPLTISTTAAMIRNVPHISSHTSKISLQSCLTFNSVFQQPNEHIGSSNIATPTFSSSATTKTTTSSSLPSVAPSLVTNPSKPSFSSNSNTPRRKSNGGSARSNNHNNNNNNNHRNNNNTGSNHQQKRNFHTSQNRYSNSNTTSSAKTSNTSAASAASSALPDFQKLTKNVPKHNLPYFKQLMAFDECLAHNSFFDPKTGDVPGGTAQFWDSVEKIMPLYDDLLITGELNQRRIDELISLLRNGLRMHRFELSKLKKNIDRDLNSPLQQIQAYLKNSIIKISNDIVNDESSSSSSSNYISNSVSSATNPLFSLNKTITTNNITNVNINNIKISSRGLTNLFKAFTDMGLIDEAAIIWNKGKKDPKLYDLFTSESVLGSILTLLVENKEFNFQEIWSIYETIKKSKNENDIIHSELQVAMIRACLLKNKTEKALEIFKEITSDVLKFYSDKNSSPPVAVKNYMTMAHLSFIGYCQDFETANIFFNDSFENQMPYLTPIQINYVKKFMSNTWKNTKDFNKVSQIWVSTWKYFENNKKSTTAISSSLNDAYLDIFFEKFDNFNNEAAIELKKLLKNYSEIKSMDEPFFNCLITKSKKWENVNVFQSIVKVADLYNFPKTNVYHRCVLKASGSVELPIDEIFVLFKRLINSNIQLGSNHLTNADWFAFRDATIHSKFLDGEKIDLYFKLFKVCCKHFLNLQNFKLYMNLDIGLDQRYRKVFDEFQRVNIDDVNLKELQWFNKCNAIVKYWNNRGVDI</sequence>
<proteinExistence type="predicted"/>
<organism evidence="2 3">
    <name type="scientific">Pichia californica</name>
    <dbReference type="NCBI Taxonomy" id="460514"/>
    <lineage>
        <taxon>Eukaryota</taxon>
        <taxon>Fungi</taxon>
        <taxon>Dikarya</taxon>
        <taxon>Ascomycota</taxon>
        <taxon>Saccharomycotina</taxon>
        <taxon>Pichiomycetes</taxon>
        <taxon>Pichiales</taxon>
        <taxon>Pichiaceae</taxon>
        <taxon>Pichia</taxon>
    </lineage>
</organism>
<dbReference type="EMBL" id="PUHW01000002">
    <property type="protein sequence ID" value="KAG0691341.1"/>
    <property type="molecule type" value="Genomic_DNA"/>
</dbReference>
<evidence type="ECO:0000313" key="2">
    <source>
        <dbReference type="EMBL" id="KAG0691341.1"/>
    </source>
</evidence>
<gene>
    <name evidence="2" type="primary">RMD9_1</name>
    <name evidence="2" type="ORF">C6P40_001625</name>
</gene>
<feature type="compositionally biased region" description="Low complexity" evidence="1">
    <location>
        <begin position="140"/>
        <end position="156"/>
    </location>
</feature>
<accession>A0A9P6WQE0</accession>
<dbReference type="AlphaFoldDB" id="A0A9P6WQE0"/>
<keyword evidence="3" id="KW-1185">Reference proteome</keyword>
<protein>
    <submittedName>
        <fullName evidence="2">Protein rmd9, mitochondrial</fullName>
    </submittedName>
</protein>
<dbReference type="Proteomes" id="UP000697127">
    <property type="component" value="Unassembled WGS sequence"/>
</dbReference>
<comment type="caution">
    <text evidence="2">The sequence shown here is derived from an EMBL/GenBank/DDBJ whole genome shotgun (WGS) entry which is preliminary data.</text>
</comment>
<name>A0A9P6WQE0_9ASCO</name>